<evidence type="ECO:0000259" key="2">
    <source>
        <dbReference type="Pfam" id="PF06482"/>
    </source>
</evidence>
<dbReference type="OMA" id="RYCETWR"/>
<dbReference type="Pfam" id="PF06482">
    <property type="entry name" value="Endostatin"/>
    <property type="match status" value="1"/>
</dbReference>
<dbReference type="GeneTree" id="ENSGT00940000165423"/>
<reference evidence="3" key="1">
    <citation type="submission" date="2025-08" db="UniProtKB">
        <authorList>
            <consortium name="Ensembl"/>
        </authorList>
    </citation>
    <scope>IDENTIFICATION</scope>
</reference>
<organism evidence="3 4">
    <name type="scientific">Gadus morhua</name>
    <name type="common">Atlantic cod</name>
    <dbReference type="NCBI Taxonomy" id="8049"/>
    <lineage>
        <taxon>Eukaryota</taxon>
        <taxon>Metazoa</taxon>
        <taxon>Chordata</taxon>
        <taxon>Craniata</taxon>
        <taxon>Vertebrata</taxon>
        <taxon>Euteleostomi</taxon>
        <taxon>Actinopterygii</taxon>
        <taxon>Neopterygii</taxon>
        <taxon>Teleostei</taxon>
        <taxon>Neoteleostei</taxon>
        <taxon>Acanthomorphata</taxon>
        <taxon>Zeiogadaria</taxon>
        <taxon>Gadariae</taxon>
        <taxon>Gadiformes</taxon>
        <taxon>Gadoidei</taxon>
        <taxon>Gadidae</taxon>
        <taxon>Gadus</taxon>
    </lineage>
</organism>
<feature type="compositionally biased region" description="Basic and acidic residues" evidence="1">
    <location>
        <begin position="1"/>
        <end position="18"/>
    </location>
</feature>
<proteinExistence type="predicted"/>
<dbReference type="Gene3D" id="3.10.100.10">
    <property type="entry name" value="Mannose-Binding Protein A, subunit A"/>
    <property type="match status" value="1"/>
</dbReference>
<protein>
    <recommendedName>
        <fullName evidence="2">Collagenase NC10/endostatin domain-containing protein</fullName>
    </recommendedName>
</protein>
<evidence type="ECO:0000256" key="1">
    <source>
        <dbReference type="SAM" id="MobiDB-lite"/>
    </source>
</evidence>
<dbReference type="SUPFAM" id="SSF56436">
    <property type="entry name" value="C-type lectin-like"/>
    <property type="match status" value="1"/>
</dbReference>
<dbReference type="InterPro" id="IPR016187">
    <property type="entry name" value="CTDL_fold"/>
</dbReference>
<name>A0A8C5ADF1_GADMO</name>
<dbReference type="Proteomes" id="UP000694546">
    <property type="component" value="Chromosome 4"/>
</dbReference>
<dbReference type="InterPro" id="IPR016186">
    <property type="entry name" value="C-type_lectin-like/link_sf"/>
</dbReference>
<evidence type="ECO:0000313" key="4">
    <source>
        <dbReference type="Proteomes" id="UP000694546"/>
    </source>
</evidence>
<feature type="region of interest" description="Disordered" evidence="1">
    <location>
        <begin position="1"/>
        <end position="42"/>
    </location>
</feature>
<keyword evidence="4" id="KW-1185">Reference proteome</keyword>
<reference evidence="3" key="2">
    <citation type="submission" date="2025-09" db="UniProtKB">
        <authorList>
            <consortium name="Ensembl"/>
        </authorList>
    </citation>
    <scope>IDENTIFICATION</scope>
</reference>
<dbReference type="InterPro" id="IPR010515">
    <property type="entry name" value="Collagenase_NC10/endostatin"/>
</dbReference>
<sequence>SPDGRSPDGRSPDGRSPDGRFLVTPQRRPSSLEPFVPKHHHTSGPGLHLIALNSPQTGAMRGIRGADYQCFTQARAIGMKGTFRAFLSSKLQDLNSIVRRTDRGRLPIVNLKDEVLFDSWDAIFNKGKMKDATIYSFDGMDILTNAAWPEKMLWHGSTSGGQRKVESYCETWRLGDEGPRGEASPLGRGEGILREEPRSCSSSYVVLCVENTWLTAAE</sequence>
<evidence type="ECO:0000313" key="3">
    <source>
        <dbReference type="Ensembl" id="ENSGMOP00000029880.1"/>
    </source>
</evidence>
<accession>A0A8C5ADF1</accession>
<dbReference type="FunFam" id="3.10.100.10:FF:000008">
    <property type="entry name" value="collagen alpha-1(XVIII) chain isoform X1"/>
    <property type="match status" value="1"/>
</dbReference>
<feature type="domain" description="Collagenase NC10/endostatin" evidence="2">
    <location>
        <begin position="47"/>
        <end position="213"/>
    </location>
</feature>
<dbReference type="AlphaFoldDB" id="A0A8C5ADF1"/>
<dbReference type="Ensembl" id="ENSGMOT00000042285.1">
    <property type="protein sequence ID" value="ENSGMOP00000029880.1"/>
    <property type="gene ID" value="ENSGMOG00000036155.1"/>
</dbReference>